<keyword evidence="3" id="KW-0862">Zinc</keyword>
<dbReference type="GO" id="GO:0005886">
    <property type="term" value="C:plasma membrane"/>
    <property type="evidence" value="ECO:0007669"/>
    <property type="project" value="TreeGrafter"/>
</dbReference>
<gene>
    <name evidence="5" type="primary">LOC6901312</name>
</gene>
<accession>A0A6I8UZ71</accession>
<sequence>MTQRYIENPYPDFTEGEQTSFLTGEEYIKRLIATYVGSTLDPRLRRHDERGNLYVGNAGIAYMFWKLATSPRTRDICPQALTHASAYIQAAKEKAEQFKKKPGERFSFVNGNAGIYAVAAVISQACGDPQELAQDLANFKLGLSASKAKLHTPSGCDEVLEGRAGYLAGCYWLNDVLGGKIITDEEIVSICHLIVASGREASQSTRGPMPLMYTTHGTQYLGASHGLAGIMHMLLDSPWFRKCAVPTSATMIADIKGSIDFIVGLQTEEGNYPCSLEDVRYGVNKGLHQWCHGAPGFVYMLAKAYLVFNEDKYLKALRRCADLVWKKGILYKGPGLCHGVSGNGYVFLLLYRLTKEPKQLYRAHKFMLMLSNPMFYNVHKSPDHPQSLYEGWAGAICFLIDLLDPDRAAFPFMDVFHD</sequence>
<dbReference type="SUPFAM" id="SSF158745">
    <property type="entry name" value="LanC-like"/>
    <property type="match status" value="1"/>
</dbReference>
<reference evidence="5" key="1">
    <citation type="submission" date="2025-08" db="UniProtKB">
        <authorList>
            <consortium name="RefSeq"/>
        </authorList>
    </citation>
    <scope>IDENTIFICATION</scope>
    <source>
        <strain evidence="5">MV-25-SWS-2005</strain>
        <tissue evidence="5">Whole body</tissue>
    </source>
</reference>
<evidence type="ECO:0000256" key="2">
    <source>
        <dbReference type="ARBA" id="ARBA00069999"/>
    </source>
</evidence>
<dbReference type="RefSeq" id="XP_002134013.2">
    <property type="nucleotide sequence ID" value="XM_002133977.3"/>
</dbReference>
<dbReference type="GO" id="GO:0031179">
    <property type="term" value="P:peptide modification"/>
    <property type="evidence" value="ECO:0007669"/>
    <property type="project" value="InterPro"/>
</dbReference>
<dbReference type="PANTHER" id="PTHR12736:SF7">
    <property type="entry name" value="LANC-LIKE PROTEIN 3"/>
    <property type="match status" value="1"/>
</dbReference>
<feature type="binding site" evidence="3">
    <location>
        <position position="338"/>
    </location>
    <ligand>
        <name>Zn(2+)</name>
        <dbReference type="ChEBI" id="CHEBI:29105"/>
    </ligand>
</feature>
<protein>
    <recommendedName>
        <fullName evidence="2">LanC-like protein 3 homolog</fullName>
    </recommendedName>
</protein>
<comment type="similarity">
    <text evidence="1">Belongs to the LanC-like protein family.</text>
</comment>
<dbReference type="PANTHER" id="PTHR12736">
    <property type="entry name" value="LANC-LIKE PROTEIN"/>
    <property type="match status" value="1"/>
</dbReference>
<dbReference type="Proteomes" id="UP000001819">
    <property type="component" value="Chromosome X"/>
</dbReference>
<name>A0A6I8UZ71_DROPS</name>
<evidence type="ECO:0000256" key="1">
    <source>
        <dbReference type="ARBA" id="ARBA00007179"/>
    </source>
</evidence>
<evidence type="ECO:0000313" key="5">
    <source>
        <dbReference type="RefSeq" id="XP_002134013.2"/>
    </source>
</evidence>
<dbReference type="Pfam" id="PF05147">
    <property type="entry name" value="LANC_like"/>
    <property type="match status" value="1"/>
</dbReference>
<dbReference type="InterPro" id="IPR020464">
    <property type="entry name" value="LanC-like_prot_euk"/>
</dbReference>
<dbReference type="FunFam" id="1.50.10.10:FF:000012">
    <property type="entry name" value="LanC-like protein 3"/>
    <property type="match status" value="1"/>
</dbReference>
<dbReference type="PRINTS" id="PR01950">
    <property type="entry name" value="LANCSUPER"/>
</dbReference>
<keyword evidence="4" id="KW-1185">Reference proteome</keyword>
<keyword evidence="3" id="KW-0479">Metal-binding</keyword>
<dbReference type="Gene3D" id="1.50.10.10">
    <property type="match status" value="1"/>
</dbReference>
<dbReference type="KEGG" id="dpo:6901312"/>
<dbReference type="InterPro" id="IPR012341">
    <property type="entry name" value="6hp_glycosidase-like_sf"/>
</dbReference>
<dbReference type="AlphaFoldDB" id="A0A6I8UZ71"/>
<feature type="binding site" evidence="3">
    <location>
        <position position="291"/>
    </location>
    <ligand>
        <name>Zn(2+)</name>
        <dbReference type="ChEBI" id="CHEBI:29105"/>
    </ligand>
</feature>
<dbReference type="GO" id="GO:0046872">
    <property type="term" value="F:metal ion binding"/>
    <property type="evidence" value="ECO:0007669"/>
    <property type="project" value="UniProtKB-KW"/>
</dbReference>
<dbReference type="ExpressionAtlas" id="A0A6I8UZ71">
    <property type="expression patterns" value="baseline"/>
</dbReference>
<dbReference type="InParanoid" id="A0A6I8UZ71"/>
<dbReference type="SMART" id="SM01260">
    <property type="entry name" value="LANC_like"/>
    <property type="match status" value="1"/>
</dbReference>
<dbReference type="GO" id="GO:0005975">
    <property type="term" value="P:carbohydrate metabolic process"/>
    <property type="evidence" value="ECO:0007669"/>
    <property type="project" value="InterPro"/>
</dbReference>
<evidence type="ECO:0000313" key="4">
    <source>
        <dbReference type="Proteomes" id="UP000001819"/>
    </source>
</evidence>
<feature type="binding site" evidence="3">
    <location>
        <position position="337"/>
    </location>
    <ligand>
        <name>Zn(2+)</name>
        <dbReference type="ChEBI" id="CHEBI:29105"/>
    </ligand>
</feature>
<organism evidence="4 5">
    <name type="scientific">Drosophila pseudoobscura pseudoobscura</name>
    <name type="common">Fruit fly</name>
    <dbReference type="NCBI Taxonomy" id="46245"/>
    <lineage>
        <taxon>Eukaryota</taxon>
        <taxon>Metazoa</taxon>
        <taxon>Ecdysozoa</taxon>
        <taxon>Arthropoda</taxon>
        <taxon>Hexapoda</taxon>
        <taxon>Insecta</taxon>
        <taxon>Pterygota</taxon>
        <taxon>Neoptera</taxon>
        <taxon>Endopterygota</taxon>
        <taxon>Diptera</taxon>
        <taxon>Brachycera</taxon>
        <taxon>Muscomorpha</taxon>
        <taxon>Ephydroidea</taxon>
        <taxon>Drosophilidae</taxon>
        <taxon>Drosophila</taxon>
        <taxon>Sophophora</taxon>
    </lineage>
</organism>
<proteinExistence type="inferred from homology"/>
<dbReference type="PRINTS" id="PR01951">
    <property type="entry name" value="LANCEUKARYTE"/>
</dbReference>
<dbReference type="InterPro" id="IPR007822">
    <property type="entry name" value="LANC-like"/>
</dbReference>
<evidence type="ECO:0000256" key="3">
    <source>
        <dbReference type="PIRSR" id="PIRSR607822-1"/>
    </source>
</evidence>
<dbReference type="CDD" id="cd04794">
    <property type="entry name" value="euk_LANCL"/>
    <property type="match status" value="1"/>
</dbReference>